<accession>A0A450Y3R5</accession>
<protein>
    <submittedName>
        <fullName evidence="2">Uncharacterized protein</fullName>
    </submittedName>
</protein>
<evidence type="ECO:0000313" key="1">
    <source>
        <dbReference type="EMBL" id="VFK26087.1"/>
    </source>
</evidence>
<dbReference type="EMBL" id="CAADFP010000511">
    <property type="protein sequence ID" value="VFK36188.1"/>
    <property type="molecule type" value="Genomic_DNA"/>
</dbReference>
<sequence length="83" mass="9742">MQVSRPTRVNPGAKRQQIKDIAERCAFGFMSAKNLSKEVAKKYGEQLYKASEVAIDFFEQNYQKYANPDFEARFFRVFLFPIH</sequence>
<proteinExistence type="predicted"/>
<evidence type="ECO:0000313" key="2">
    <source>
        <dbReference type="EMBL" id="VFK36188.1"/>
    </source>
</evidence>
<dbReference type="EMBL" id="CAADFM010000510">
    <property type="protein sequence ID" value="VFK26087.1"/>
    <property type="molecule type" value="Genomic_DNA"/>
</dbReference>
<gene>
    <name evidence="1" type="ORF">BECKLPF1236A_GA0070988_105101</name>
    <name evidence="2" type="ORF">BECKLPF1236C_GA0070990_105112</name>
</gene>
<dbReference type="AlphaFoldDB" id="A0A450Y3R5"/>
<name>A0A450Y3R5_9GAMM</name>
<organism evidence="2">
    <name type="scientific">Candidatus Kentrum sp. LPFa</name>
    <dbReference type="NCBI Taxonomy" id="2126335"/>
    <lineage>
        <taxon>Bacteria</taxon>
        <taxon>Pseudomonadati</taxon>
        <taxon>Pseudomonadota</taxon>
        <taxon>Gammaproteobacteria</taxon>
        <taxon>Candidatus Kentrum</taxon>
    </lineage>
</organism>
<reference evidence="2" key="1">
    <citation type="submission" date="2019-02" db="EMBL/GenBank/DDBJ databases">
        <authorList>
            <person name="Gruber-Vodicka R. H."/>
            <person name="Seah K. B. B."/>
        </authorList>
    </citation>
    <scope>NUCLEOTIDE SEQUENCE</scope>
    <source>
        <strain evidence="1">BECK_S312</strain>
        <strain evidence="2">BECK_S426</strain>
    </source>
</reference>